<comment type="caution">
    <text evidence="2">The sequence shown here is derived from an EMBL/GenBank/DDBJ whole genome shotgun (WGS) entry which is preliminary data.</text>
</comment>
<accession>A0A9P4GW95</accession>
<dbReference type="OrthoDB" id="10620173at2759"/>
<dbReference type="Proteomes" id="UP000799777">
    <property type="component" value="Unassembled WGS sequence"/>
</dbReference>
<feature type="region of interest" description="Disordered" evidence="1">
    <location>
        <begin position="1"/>
        <end position="30"/>
    </location>
</feature>
<evidence type="ECO:0000313" key="2">
    <source>
        <dbReference type="EMBL" id="KAF2022700.1"/>
    </source>
</evidence>
<proteinExistence type="predicted"/>
<reference evidence="2" key="1">
    <citation type="journal article" date="2020" name="Stud. Mycol.">
        <title>101 Dothideomycetes genomes: a test case for predicting lifestyles and emergence of pathogens.</title>
        <authorList>
            <person name="Haridas S."/>
            <person name="Albert R."/>
            <person name="Binder M."/>
            <person name="Bloem J."/>
            <person name="Labutti K."/>
            <person name="Salamov A."/>
            <person name="Andreopoulos B."/>
            <person name="Baker S."/>
            <person name="Barry K."/>
            <person name="Bills G."/>
            <person name="Bluhm B."/>
            <person name="Cannon C."/>
            <person name="Castanera R."/>
            <person name="Culley D."/>
            <person name="Daum C."/>
            <person name="Ezra D."/>
            <person name="Gonzalez J."/>
            <person name="Henrissat B."/>
            <person name="Kuo A."/>
            <person name="Liang C."/>
            <person name="Lipzen A."/>
            <person name="Lutzoni F."/>
            <person name="Magnuson J."/>
            <person name="Mondo S."/>
            <person name="Nolan M."/>
            <person name="Ohm R."/>
            <person name="Pangilinan J."/>
            <person name="Park H.-J."/>
            <person name="Ramirez L."/>
            <person name="Alfaro M."/>
            <person name="Sun H."/>
            <person name="Tritt A."/>
            <person name="Yoshinaga Y."/>
            <person name="Zwiers L.-H."/>
            <person name="Turgeon B."/>
            <person name="Goodwin S."/>
            <person name="Spatafora J."/>
            <person name="Crous P."/>
            <person name="Grigoriev I."/>
        </authorList>
    </citation>
    <scope>NUCLEOTIDE SEQUENCE</scope>
    <source>
        <strain evidence="2">CBS 110217</strain>
    </source>
</reference>
<dbReference type="AlphaFoldDB" id="A0A9P4GW95"/>
<organism evidence="2 3">
    <name type="scientific">Setomelanomma holmii</name>
    <dbReference type="NCBI Taxonomy" id="210430"/>
    <lineage>
        <taxon>Eukaryota</taxon>
        <taxon>Fungi</taxon>
        <taxon>Dikarya</taxon>
        <taxon>Ascomycota</taxon>
        <taxon>Pezizomycotina</taxon>
        <taxon>Dothideomycetes</taxon>
        <taxon>Pleosporomycetidae</taxon>
        <taxon>Pleosporales</taxon>
        <taxon>Pleosporineae</taxon>
        <taxon>Phaeosphaeriaceae</taxon>
        <taxon>Setomelanomma</taxon>
    </lineage>
</organism>
<dbReference type="EMBL" id="ML978469">
    <property type="protein sequence ID" value="KAF2022700.1"/>
    <property type="molecule type" value="Genomic_DNA"/>
</dbReference>
<evidence type="ECO:0000256" key="1">
    <source>
        <dbReference type="SAM" id="MobiDB-lite"/>
    </source>
</evidence>
<keyword evidence="3" id="KW-1185">Reference proteome</keyword>
<feature type="compositionally biased region" description="Low complexity" evidence="1">
    <location>
        <begin position="13"/>
        <end position="23"/>
    </location>
</feature>
<protein>
    <submittedName>
        <fullName evidence="2">Uncharacterized protein</fullName>
    </submittedName>
</protein>
<evidence type="ECO:0000313" key="3">
    <source>
        <dbReference type="Proteomes" id="UP000799777"/>
    </source>
</evidence>
<gene>
    <name evidence="2" type="ORF">EK21DRAFT_119478</name>
</gene>
<sequence length="359" mass="41334">MHHTRVGKGFRFPALPATTTQLPTAPPHLAPPNVLPFTPRSRYDPGRHLPLPHRHRQASRAVSMEIAQLTEHRLLEASRLLAMWRLEIPPQAGYCKKQVPDDFWPRMRLVAEMTKVCYLASLDTAWCAKVVEKVMPGPQFESVNIIAHAFVARNCVHWSTATMHKMRDFVARNADQSENGVNFRHIFEAQQLHRFFFYNLFSLEDFETVFEFTNGYIDLRRSSPRALWWAKVLFSNMEAMVKLVIDVEKEHLMLPSRLKQQLSHEHVLHVKIPQIGQHRTLRNYVADFNELFFVANSVGRQTEAEERHVDEDDLVGCPEAPPGIDLRNFQADALDDTSTAAKNSKRVFAAKTIVAIERR</sequence>
<name>A0A9P4GW95_9PLEO</name>